<dbReference type="PANTHER" id="PTHR21600:SF44">
    <property type="entry name" value="RIBOSOMAL LARGE SUBUNIT PSEUDOURIDINE SYNTHASE D"/>
    <property type="match status" value="1"/>
</dbReference>
<keyword evidence="3" id="KW-0413">Isomerase</keyword>
<dbReference type="PANTHER" id="PTHR21600">
    <property type="entry name" value="MITOCHONDRIAL RNA PSEUDOURIDINE SYNTHASE"/>
    <property type="match status" value="1"/>
</dbReference>
<protein>
    <submittedName>
        <fullName evidence="3">Ribosomal large subunit pseudouridine synthase D</fullName>
        <ecNumber evidence="3">5.4.99.23</ecNumber>
    </submittedName>
</protein>
<dbReference type="AlphaFoldDB" id="A0A645JJ07"/>
<dbReference type="SUPFAM" id="SSF55120">
    <property type="entry name" value="Pseudouridine synthase"/>
    <property type="match status" value="1"/>
</dbReference>
<dbReference type="Pfam" id="PF00849">
    <property type="entry name" value="PseudoU_synth_2"/>
    <property type="match status" value="1"/>
</dbReference>
<dbReference type="GO" id="GO:0003723">
    <property type="term" value="F:RNA binding"/>
    <property type="evidence" value="ECO:0007669"/>
    <property type="project" value="InterPro"/>
</dbReference>
<dbReference type="GO" id="GO:0160140">
    <property type="term" value="F:23S rRNA pseudouridine(1911/1915/1917) synthase activity"/>
    <property type="evidence" value="ECO:0007669"/>
    <property type="project" value="UniProtKB-EC"/>
</dbReference>
<name>A0A645JJ07_9ZZZZ</name>
<dbReference type="CDD" id="cd02869">
    <property type="entry name" value="PseudoU_synth_RluA_like"/>
    <property type="match status" value="1"/>
</dbReference>
<dbReference type="InterPro" id="IPR050188">
    <property type="entry name" value="RluA_PseudoU_synthase"/>
</dbReference>
<reference evidence="3" key="1">
    <citation type="submission" date="2019-08" db="EMBL/GenBank/DDBJ databases">
        <authorList>
            <person name="Kucharzyk K."/>
            <person name="Murdoch R.W."/>
            <person name="Higgins S."/>
            <person name="Loffler F."/>
        </authorList>
    </citation>
    <scope>NUCLEOTIDE SEQUENCE</scope>
</reference>
<organism evidence="3">
    <name type="scientific">bioreactor metagenome</name>
    <dbReference type="NCBI Taxonomy" id="1076179"/>
    <lineage>
        <taxon>unclassified sequences</taxon>
        <taxon>metagenomes</taxon>
        <taxon>ecological metagenomes</taxon>
    </lineage>
</organism>
<feature type="domain" description="Pseudouridine synthase RsuA/RluA-like" evidence="2">
    <location>
        <begin position="5"/>
        <end position="43"/>
    </location>
</feature>
<accession>A0A645JJ07</accession>
<evidence type="ECO:0000259" key="2">
    <source>
        <dbReference type="Pfam" id="PF00849"/>
    </source>
</evidence>
<evidence type="ECO:0000313" key="3">
    <source>
        <dbReference type="EMBL" id="MPN62669.1"/>
    </source>
</evidence>
<gene>
    <name evidence="3" type="primary">rluD_60</name>
    <name evidence="3" type="ORF">SDC9_210421</name>
</gene>
<sequence length="120" mass="13721">MAVVLGGKEARSDYEVLLSFQHMDLLKVQLHSGRTHQIRVHMAYCNHPVVGDLLYGTRPNDYSLLGQALHAYRFSFRHPVTGIWLEFTADPPQDFIETLEHIGFTWTKGVSELDLHFING</sequence>
<comment type="similarity">
    <text evidence="1">Belongs to the pseudouridine synthase RluA family.</text>
</comment>
<evidence type="ECO:0000256" key="1">
    <source>
        <dbReference type="ARBA" id="ARBA00010876"/>
    </source>
</evidence>
<dbReference type="EMBL" id="VSSQ01141022">
    <property type="protein sequence ID" value="MPN62669.1"/>
    <property type="molecule type" value="Genomic_DNA"/>
</dbReference>
<dbReference type="InterPro" id="IPR020103">
    <property type="entry name" value="PsdUridine_synth_cat_dom_sf"/>
</dbReference>
<dbReference type="InterPro" id="IPR006145">
    <property type="entry name" value="PsdUridine_synth_RsuA/RluA"/>
</dbReference>
<proteinExistence type="inferred from homology"/>
<dbReference type="GO" id="GO:0000455">
    <property type="term" value="P:enzyme-directed rRNA pseudouridine synthesis"/>
    <property type="evidence" value="ECO:0007669"/>
    <property type="project" value="TreeGrafter"/>
</dbReference>
<dbReference type="Gene3D" id="3.30.2350.10">
    <property type="entry name" value="Pseudouridine synthase"/>
    <property type="match status" value="1"/>
</dbReference>
<comment type="caution">
    <text evidence="3">The sequence shown here is derived from an EMBL/GenBank/DDBJ whole genome shotgun (WGS) entry which is preliminary data.</text>
</comment>
<dbReference type="EC" id="5.4.99.23" evidence="3"/>